<dbReference type="GO" id="GO:0005737">
    <property type="term" value="C:cytoplasm"/>
    <property type="evidence" value="ECO:0007669"/>
    <property type="project" value="TreeGrafter"/>
</dbReference>
<accession>A0A162LU80</accession>
<dbReference type="InterPro" id="IPR016181">
    <property type="entry name" value="Acyl_CoA_acyltransferase"/>
</dbReference>
<gene>
    <name evidence="2" type="ORF">PGLA_18525</name>
</gene>
<evidence type="ECO:0000259" key="1">
    <source>
        <dbReference type="PROSITE" id="PS51186"/>
    </source>
</evidence>
<name>A0A162LU80_9BACL</name>
<keyword evidence="2" id="KW-0808">Transferase</keyword>
<dbReference type="Pfam" id="PF13302">
    <property type="entry name" value="Acetyltransf_3"/>
    <property type="match status" value="1"/>
</dbReference>
<reference evidence="2 3" key="1">
    <citation type="submission" date="2016-03" db="EMBL/GenBank/DDBJ databases">
        <title>Draft genome sequence of Paenibacillus glacialis DSM 22343.</title>
        <authorList>
            <person name="Shin S.-K."/>
            <person name="Yi H."/>
        </authorList>
    </citation>
    <scope>NUCLEOTIDE SEQUENCE [LARGE SCALE GENOMIC DNA]</scope>
    <source>
        <strain evidence="2 3">DSM 22343</strain>
    </source>
</reference>
<evidence type="ECO:0000313" key="3">
    <source>
        <dbReference type="Proteomes" id="UP000076967"/>
    </source>
</evidence>
<dbReference type="EMBL" id="LVJH01000040">
    <property type="protein sequence ID" value="OAB39827.1"/>
    <property type="molecule type" value="Genomic_DNA"/>
</dbReference>
<dbReference type="PANTHER" id="PTHR43792:SF9">
    <property type="entry name" value="RIBOSOMAL-PROTEIN-ALANINE ACETYLTRANSFERASE"/>
    <property type="match status" value="1"/>
</dbReference>
<dbReference type="PROSITE" id="PS51186">
    <property type="entry name" value="GNAT"/>
    <property type="match status" value="1"/>
</dbReference>
<organism evidence="2 3">
    <name type="scientific">Paenibacillus glacialis</name>
    <dbReference type="NCBI Taxonomy" id="494026"/>
    <lineage>
        <taxon>Bacteria</taxon>
        <taxon>Bacillati</taxon>
        <taxon>Bacillota</taxon>
        <taxon>Bacilli</taxon>
        <taxon>Bacillales</taxon>
        <taxon>Paenibacillaceae</taxon>
        <taxon>Paenibacillus</taxon>
    </lineage>
</organism>
<dbReference type="RefSeq" id="WP_068535736.1">
    <property type="nucleotide sequence ID" value="NZ_LVJH01000040.1"/>
</dbReference>
<dbReference type="PANTHER" id="PTHR43792">
    <property type="entry name" value="GNAT FAMILY, PUTATIVE (AFU_ORTHOLOGUE AFUA_3G00765)-RELATED-RELATED"/>
    <property type="match status" value="1"/>
</dbReference>
<evidence type="ECO:0000313" key="2">
    <source>
        <dbReference type="EMBL" id="OAB39827.1"/>
    </source>
</evidence>
<dbReference type="GO" id="GO:0008999">
    <property type="term" value="F:protein-N-terminal-alanine acetyltransferase activity"/>
    <property type="evidence" value="ECO:0007669"/>
    <property type="project" value="TreeGrafter"/>
</dbReference>
<keyword evidence="3" id="KW-1185">Reference proteome</keyword>
<dbReference type="OrthoDB" id="9785602at2"/>
<sequence length="193" mass="22462">MYVCDGNIPKLESDRILLRRMEPNDAPKLFECWSRSEVREHSGIPELESLSSAVEMIQFLNALSETEDGLRWGIVKKESNEWIGSCGFNMWQLEGAYRGEIGCELSSLYWGQGYMSEAIQLLLNYGFQVMGLHRIEVLVDPRNERASRLFIAQQFQMEGKLRDYRHTTEGFHDVHIYSVLHGDWLQKQKEMPL</sequence>
<dbReference type="InterPro" id="IPR000182">
    <property type="entry name" value="GNAT_dom"/>
</dbReference>
<dbReference type="InterPro" id="IPR051531">
    <property type="entry name" value="N-acetyltransferase"/>
</dbReference>
<comment type="caution">
    <text evidence="2">The sequence shown here is derived from an EMBL/GenBank/DDBJ whole genome shotgun (WGS) entry which is preliminary data.</text>
</comment>
<protein>
    <submittedName>
        <fullName evidence="2">Acetyltransferase</fullName>
    </submittedName>
</protein>
<dbReference type="AlphaFoldDB" id="A0A162LU80"/>
<dbReference type="SUPFAM" id="SSF55729">
    <property type="entry name" value="Acyl-CoA N-acyltransferases (Nat)"/>
    <property type="match status" value="1"/>
</dbReference>
<dbReference type="STRING" id="494026.PGLA_18525"/>
<feature type="domain" description="N-acetyltransferase" evidence="1">
    <location>
        <begin position="16"/>
        <end position="183"/>
    </location>
</feature>
<proteinExistence type="predicted"/>
<dbReference type="Gene3D" id="3.40.630.30">
    <property type="match status" value="1"/>
</dbReference>
<dbReference type="Proteomes" id="UP000076967">
    <property type="component" value="Unassembled WGS sequence"/>
</dbReference>